<comment type="caution">
    <text evidence="3">The sequence shown here is derived from an EMBL/GenBank/DDBJ whole genome shotgun (WGS) entry which is preliminary data.</text>
</comment>
<accession>A0ABT7C039</accession>
<evidence type="ECO:0000259" key="2">
    <source>
        <dbReference type="Pfam" id="PF00501"/>
    </source>
</evidence>
<dbReference type="InterPro" id="IPR042099">
    <property type="entry name" value="ANL_N_sf"/>
</dbReference>
<feature type="domain" description="AMP-dependent synthetase/ligase" evidence="2">
    <location>
        <begin position="10"/>
        <end position="386"/>
    </location>
</feature>
<dbReference type="InterPro" id="IPR000873">
    <property type="entry name" value="AMP-dep_synth/lig_dom"/>
</dbReference>
<keyword evidence="1" id="KW-1133">Transmembrane helix</keyword>
<dbReference type="RefSeq" id="WP_283758751.1">
    <property type="nucleotide sequence ID" value="NZ_JAQOSQ010000012.1"/>
</dbReference>
<dbReference type="InterPro" id="IPR020845">
    <property type="entry name" value="AMP-binding_CS"/>
</dbReference>
<evidence type="ECO:0000313" key="3">
    <source>
        <dbReference type="EMBL" id="MDJ1184099.1"/>
    </source>
</evidence>
<dbReference type="Gene3D" id="3.40.50.12780">
    <property type="entry name" value="N-terminal domain of ligase-like"/>
    <property type="match status" value="1"/>
</dbReference>
<dbReference type="SUPFAM" id="SSF56801">
    <property type="entry name" value="Acetyl-CoA synthetase-like"/>
    <property type="match status" value="1"/>
</dbReference>
<name>A0ABT7C039_9CYAN</name>
<reference evidence="3 4" key="1">
    <citation type="submission" date="2023-01" db="EMBL/GenBank/DDBJ databases">
        <title>Novel diversity within Roseofilum (Cyanobacteria; Desertifilaceae) from marine benthic mats with descriptions of four novel species.</title>
        <authorList>
            <person name="Wang Y."/>
            <person name="Berthold D.E."/>
            <person name="Hu J."/>
            <person name="Lefler F.W."/>
            <person name="Laughinghouse H.D. IV."/>
        </authorList>
    </citation>
    <scope>NUCLEOTIDE SEQUENCE [LARGE SCALE GENOMIC DNA]</scope>
    <source>
        <strain evidence="3 4">BLCC-M143</strain>
    </source>
</reference>
<evidence type="ECO:0000313" key="4">
    <source>
        <dbReference type="Proteomes" id="UP001232992"/>
    </source>
</evidence>
<keyword evidence="1" id="KW-0472">Membrane</keyword>
<gene>
    <name evidence="3" type="ORF">PMH09_12980</name>
</gene>
<evidence type="ECO:0000256" key="1">
    <source>
        <dbReference type="SAM" id="Phobius"/>
    </source>
</evidence>
<protein>
    <submittedName>
        <fullName evidence="3">AMP-binding protein</fullName>
    </submittedName>
</protein>
<dbReference type="Pfam" id="PF00501">
    <property type="entry name" value="AMP-binding"/>
    <property type="match status" value="1"/>
</dbReference>
<dbReference type="PANTHER" id="PTHR43767:SF1">
    <property type="entry name" value="NONRIBOSOMAL PEPTIDE SYNTHASE PES1 (EUROFUNG)-RELATED"/>
    <property type="match status" value="1"/>
</dbReference>
<keyword evidence="1" id="KW-0812">Transmembrane</keyword>
<feature type="transmembrane region" description="Helical" evidence="1">
    <location>
        <begin position="56"/>
        <end position="83"/>
    </location>
</feature>
<dbReference type="InterPro" id="IPR050237">
    <property type="entry name" value="ATP-dep_AMP-bd_enzyme"/>
</dbReference>
<dbReference type="PROSITE" id="PS00455">
    <property type="entry name" value="AMP_BINDING"/>
    <property type="match status" value="1"/>
</dbReference>
<dbReference type="PANTHER" id="PTHR43767">
    <property type="entry name" value="LONG-CHAIN-FATTY-ACID--COA LIGASE"/>
    <property type="match status" value="1"/>
</dbReference>
<dbReference type="EMBL" id="JAQOSQ010000012">
    <property type="protein sequence ID" value="MDJ1184099.1"/>
    <property type="molecule type" value="Genomic_DNA"/>
</dbReference>
<organism evidence="3 4">
    <name type="scientific">Roseofilum casamattae BLCC-M143</name>
    <dbReference type="NCBI Taxonomy" id="3022442"/>
    <lineage>
        <taxon>Bacteria</taxon>
        <taxon>Bacillati</taxon>
        <taxon>Cyanobacteriota</taxon>
        <taxon>Cyanophyceae</taxon>
        <taxon>Desertifilales</taxon>
        <taxon>Desertifilaceae</taxon>
        <taxon>Roseofilum</taxon>
        <taxon>Roseofilum casamattae</taxon>
    </lineage>
</organism>
<dbReference type="Proteomes" id="UP001232992">
    <property type="component" value="Unassembled WGS sequence"/>
</dbReference>
<sequence>MSNTIADRLQSQVQLYPDRPAIIDRDRSISFVELDRDSSRAAAYLQDLGLQMGDRILVFLPISIDLYITLIALFKLGITAMFVDPSAGRTHLEQCCTIAPPKALIATRKASLLLLRSPRLRQIPCKLVPGLSLPGLGNWNRWRTYPPLEKSDPATPETPALLTFTSGSTGQPKAALRTHQFLLVQHQVLARHLELQPGAVDLTTLPIFILANLASGVTSLIPDGDLRKPGFIDPAPIIRQIDTHQPASTAASPAFLERLAAYCEENNRSLHGLQRIFSGGAPVFPQLCDRLQQLAPDAKIITVYGSTEAEPIAHHQFVDSSPSNNSPSLGGLCAGIPIPEIELKIIPDAWGTPIPPLTAAEFANQELPPFTPGEIVVSGAHVLPGYVNGIGDRSTKFRVGNTPWHRTGDAGYFCDRGRLWLLGRCNAKIKDSKGIIYPFAVESIAHEYSSIKRAALVSHNHQRWLLLELQPGESKNSTLIASLERALERSQLDKIKIVPKIPVDARHNAKINYPALQKMLSKDE</sequence>
<keyword evidence="4" id="KW-1185">Reference proteome</keyword>
<proteinExistence type="predicted"/>